<keyword evidence="2" id="KW-1185">Reference proteome</keyword>
<name>A0A8J4E1U1_9ACTN</name>
<organism evidence="1 2">
    <name type="scientific">Virgisporangium aurantiacum</name>
    <dbReference type="NCBI Taxonomy" id="175570"/>
    <lineage>
        <taxon>Bacteria</taxon>
        <taxon>Bacillati</taxon>
        <taxon>Actinomycetota</taxon>
        <taxon>Actinomycetes</taxon>
        <taxon>Micromonosporales</taxon>
        <taxon>Micromonosporaceae</taxon>
        <taxon>Virgisporangium</taxon>
    </lineage>
</organism>
<comment type="caution">
    <text evidence="1">The sequence shown here is derived from an EMBL/GenBank/DDBJ whole genome shotgun (WGS) entry which is preliminary data.</text>
</comment>
<gene>
    <name evidence="1" type="ORF">Vau01_038530</name>
</gene>
<dbReference type="AlphaFoldDB" id="A0A8J4E1U1"/>
<dbReference type="Proteomes" id="UP000612585">
    <property type="component" value="Unassembled WGS sequence"/>
</dbReference>
<reference evidence="1" key="1">
    <citation type="submission" date="2021-01" db="EMBL/GenBank/DDBJ databases">
        <title>Whole genome shotgun sequence of Virgisporangium aurantiacum NBRC 16421.</title>
        <authorList>
            <person name="Komaki H."/>
            <person name="Tamura T."/>
        </authorList>
    </citation>
    <scope>NUCLEOTIDE SEQUENCE</scope>
    <source>
        <strain evidence="1">NBRC 16421</strain>
    </source>
</reference>
<dbReference type="RefSeq" id="WP_203994497.1">
    <property type="nucleotide sequence ID" value="NZ_BOPG01000024.1"/>
</dbReference>
<evidence type="ECO:0000313" key="1">
    <source>
        <dbReference type="EMBL" id="GIJ56337.1"/>
    </source>
</evidence>
<accession>A0A8J4E1U1</accession>
<proteinExistence type="predicted"/>
<dbReference type="EMBL" id="BOPG01000024">
    <property type="protein sequence ID" value="GIJ56337.1"/>
    <property type="molecule type" value="Genomic_DNA"/>
</dbReference>
<protein>
    <submittedName>
        <fullName evidence="1">Uncharacterized protein</fullName>
    </submittedName>
</protein>
<evidence type="ECO:0000313" key="2">
    <source>
        <dbReference type="Proteomes" id="UP000612585"/>
    </source>
</evidence>
<sequence>MKTINSAVDRLLARLLRGDTAGACVPDHGDSCGATKYVCHLGRLYKTVYGRVQCNGSCPNPVTTNAGTC</sequence>